<name>A0ACB7XT38_9ERIC</name>
<dbReference type="EMBL" id="CM037151">
    <property type="protein sequence ID" value="KAH7844202.1"/>
    <property type="molecule type" value="Genomic_DNA"/>
</dbReference>
<sequence length="171" mass="18038">MQTSETSRNQRRNEDVPPHVGQSQDQNSSETERNQHDPIVDLEIEDGHGLVAGEVEEEPCGEEEDREDDGEGMGDEREDEDEDRDEGVVEAEVVEVGTEAGGGFGEGDGKGEGGEREEVAPGAEGGGGVGEGGVVLGWGSTVGCCHCLLPSQLRGMIDAKNESSQGTMRVV</sequence>
<accession>A0ACB7XT38</accession>
<gene>
    <name evidence="1" type="ORF">Vadar_025385</name>
</gene>
<reference evidence="1 2" key="1">
    <citation type="journal article" date="2021" name="Hortic Res">
        <title>High-quality reference genome and annotation aids understanding of berry development for evergreen blueberry (Vaccinium darrowii).</title>
        <authorList>
            <person name="Yu J."/>
            <person name="Hulse-Kemp A.M."/>
            <person name="Babiker E."/>
            <person name="Staton M."/>
        </authorList>
    </citation>
    <scope>NUCLEOTIDE SEQUENCE [LARGE SCALE GENOMIC DNA]</scope>
    <source>
        <strain evidence="2">cv. NJ 8807/NJ 8810</strain>
        <tissue evidence="1">Young leaf</tissue>
    </source>
</reference>
<evidence type="ECO:0000313" key="1">
    <source>
        <dbReference type="EMBL" id="KAH7844202.1"/>
    </source>
</evidence>
<organism evidence="1 2">
    <name type="scientific">Vaccinium darrowii</name>
    <dbReference type="NCBI Taxonomy" id="229202"/>
    <lineage>
        <taxon>Eukaryota</taxon>
        <taxon>Viridiplantae</taxon>
        <taxon>Streptophyta</taxon>
        <taxon>Embryophyta</taxon>
        <taxon>Tracheophyta</taxon>
        <taxon>Spermatophyta</taxon>
        <taxon>Magnoliopsida</taxon>
        <taxon>eudicotyledons</taxon>
        <taxon>Gunneridae</taxon>
        <taxon>Pentapetalae</taxon>
        <taxon>asterids</taxon>
        <taxon>Ericales</taxon>
        <taxon>Ericaceae</taxon>
        <taxon>Vaccinioideae</taxon>
        <taxon>Vaccinieae</taxon>
        <taxon>Vaccinium</taxon>
    </lineage>
</organism>
<dbReference type="Proteomes" id="UP000828048">
    <property type="component" value="Chromosome 1"/>
</dbReference>
<protein>
    <submittedName>
        <fullName evidence="1">Uncharacterized protein</fullName>
    </submittedName>
</protein>
<evidence type="ECO:0000313" key="2">
    <source>
        <dbReference type="Proteomes" id="UP000828048"/>
    </source>
</evidence>
<proteinExistence type="predicted"/>
<keyword evidence="2" id="KW-1185">Reference proteome</keyword>
<comment type="caution">
    <text evidence="1">The sequence shown here is derived from an EMBL/GenBank/DDBJ whole genome shotgun (WGS) entry which is preliminary data.</text>
</comment>